<gene>
    <name evidence="1" type="ORF">M513_01735</name>
    <name evidence="2" type="ORF">M514_01735</name>
</gene>
<keyword evidence="3" id="KW-1185">Reference proteome</keyword>
<dbReference type="Proteomes" id="UP000030764">
    <property type="component" value="Unassembled WGS sequence"/>
</dbReference>
<evidence type="ECO:0000313" key="2">
    <source>
        <dbReference type="EMBL" id="KFD72615.1"/>
    </source>
</evidence>
<dbReference type="EMBL" id="KL367476">
    <property type="protein sequence ID" value="KFD72615.1"/>
    <property type="molecule type" value="Genomic_DNA"/>
</dbReference>
<name>A0A085MJ28_9BILA</name>
<proteinExistence type="predicted"/>
<organism evidence="1 3">
    <name type="scientific">Trichuris suis</name>
    <name type="common">pig whipworm</name>
    <dbReference type="NCBI Taxonomy" id="68888"/>
    <lineage>
        <taxon>Eukaryota</taxon>
        <taxon>Metazoa</taxon>
        <taxon>Ecdysozoa</taxon>
        <taxon>Nematoda</taxon>
        <taxon>Enoplea</taxon>
        <taxon>Dorylaimia</taxon>
        <taxon>Trichinellida</taxon>
        <taxon>Trichuridae</taxon>
        <taxon>Trichuris</taxon>
    </lineage>
</organism>
<dbReference type="EMBL" id="KL363189">
    <property type="protein sequence ID" value="KFD57224.1"/>
    <property type="molecule type" value="Genomic_DNA"/>
</dbReference>
<protein>
    <submittedName>
        <fullName evidence="1">Uncharacterized protein</fullName>
    </submittedName>
</protein>
<dbReference type="AlphaFoldDB" id="A0A085MJ28"/>
<accession>A0A085MJ28</accession>
<evidence type="ECO:0000313" key="1">
    <source>
        <dbReference type="EMBL" id="KFD57224.1"/>
    </source>
</evidence>
<evidence type="ECO:0000313" key="3">
    <source>
        <dbReference type="Proteomes" id="UP000030764"/>
    </source>
</evidence>
<sequence length="239" mass="26923">MASESIHNRRFAPLGGARHITASRQCESFVNSSQQLIPTQQNQCLYPTPSRYIKHTEENLRSERLLAKDRIGATTFRSSFTSLPFDSHIRYSYGKQGSSVPLTQANQERIPYNARTLPIYKGICQSGKLVQWSDPIATESCSQVKFPMAKSYPKPILKRTTSSLNATGLGRMSELLPQSSNFARGYLKSLDWKDDIKCCSAYQKAGSGSTLSIYDYDRMLTNLRVAMVGRIERSQTRCE</sequence>
<dbReference type="Proteomes" id="UP000030758">
    <property type="component" value="Unassembled WGS sequence"/>
</dbReference>
<reference evidence="1 3" key="1">
    <citation type="journal article" date="2014" name="Nat. Genet.">
        <title>Genome and transcriptome of the porcine whipworm Trichuris suis.</title>
        <authorList>
            <person name="Jex A.R."/>
            <person name="Nejsum P."/>
            <person name="Schwarz E.M."/>
            <person name="Hu L."/>
            <person name="Young N.D."/>
            <person name="Hall R.S."/>
            <person name="Korhonen P.K."/>
            <person name="Liao S."/>
            <person name="Thamsborg S."/>
            <person name="Xia J."/>
            <person name="Xu P."/>
            <person name="Wang S."/>
            <person name="Scheerlinck J.P."/>
            <person name="Hofmann A."/>
            <person name="Sternberg P.W."/>
            <person name="Wang J."/>
            <person name="Gasser R.B."/>
        </authorList>
    </citation>
    <scope>NUCLEOTIDE SEQUENCE [LARGE SCALE GENOMIC DNA]</scope>
    <source>
        <strain evidence="2">DCEP-RM93F</strain>
        <strain evidence="1">DCEP-RM93M</strain>
    </source>
</reference>